<evidence type="ECO:0000256" key="4">
    <source>
        <dbReference type="ARBA" id="ARBA00023136"/>
    </source>
</evidence>
<dbReference type="InterPro" id="IPR002781">
    <property type="entry name" value="TM_pro_TauE-like"/>
</dbReference>
<evidence type="ECO:0000256" key="3">
    <source>
        <dbReference type="ARBA" id="ARBA00022989"/>
    </source>
</evidence>
<keyword evidence="3 5" id="KW-1133">Transmembrane helix</keyword>
<feature type="transmembrane region" description="Helical" evidence="5">
    <location>
        <begin position="213"/>
        <end position="233"/>
    </location>
</feature>
<dbReference type="Proteomes" id="UP001058120">
    <property type="component" value="Chromosome"/>
</dbReference>
<proteinExistence type="inferred from homology"/>
<comment type="subcellular location">
    <subcellularLocation>
        <location evidence="5">Cell membrane</location>
        <topology evidence="5">Multi-pass membrane protein</topology>
    </subcellularLocation>
    <subcellularLocation>
        <location evidence="1">Membrane</location>
        <topology evidence="1">Multi-pass membrane protein</topology>
    </subcellularLocation>
</comment>
<keyword evidence="7" id="KW-1185">Reference proteome</keyword>
<reference evidence="6" key="1">
    <citation type="submission" date="2020-12" db="EMBL/GenBank/DDBJ databases">
        <title>Taurinivorans muris gen. nov., sp. nov., fundamental and realized metabolic niche of a ubiquitous sulfidogenic bacterium in the murine intestine.</title>
        <authorList>
            <person name="Ye H."/>
            <person name="Hanson B.T."/>
            <person name="Loy A."/>
        </authorList>
    </citation>
    <scope>NUCLEOTIDE SEQUENCE</scope>
    <source>
        <strain evidence="6">LT0009</strain>
    </source>
</reference>
<keyword evidence="4 5" id="KW-0472">Membrane</keyword>
<organism evidence="6 7">
    <name type="scientific">Taurinivorans muris</name>
    <dbReference type="NCBI Taxonomy" id="2787751"/>
    <lineage>
        <taxon>Bacteria</taxon>
        <taxon>Pseudomonadati</taxon>
        <taxon>Thermodesulfobacteriota</taxon>
        <taxon>Desulfovibrionia</taxon>
        <taxon>Desulfovibrionales</taxon>
        <taxon>Desulfovibrionaceae</taxon>
        <taxon>Taurinivorans</taxon>
    </lineage>
</organism>
<accession>A0ABY5Y1J2</accession>
<feature type="transmembrane region" description="Helical" evidence="5">
    <location>
        <begin position="145"/>
        <end position="169"/>
    </location>
</feature>
<comment type="similarity">
    <text evidence="5">Belongs to the 4-toluene sulfonate uptake permease (TSUP) (TC 2.A.102) family.</text>
</comment>
<feature type="transmembrane region" description="Helical" evidence="5">
    <location>
        <begin position="245"/>
        <end position="262"/>
    </location>
</feature>
<protein>
    <recommendedName>
        <fullName evidence="5">Probable membrane transporter protein</fullName>
    </recommendedName>
</protein>
<dbReference type="RefSeq" id="WP_334315641.1">
    <property type="nucleotide sequence ID" value="NZ_CP065938.1"/>
</dbReference>
<dbReference type="EMBL" id="CP065938">
    <property type="protein sequence ID" value="UWX06045.1"/>
    <property type="molecule type" value="Genomic_DNA"/>
</dbReference>
<evidence type="ECO:0000313" key="6">
    <source>
        <dbReference type="EMBL" id="UWX06045.1"/>
    </source>
</evidence>
<feature type="transmembrane region" description="Helical" evidence="5">
    <location>
        <begin position="107"/>
        <end position="125"/>
    </location>
</feature>
<evidence type="ECO:0000256" key="5">
    <source>
        <dbReference type="RuleBase" id="RU363041"/>
    </source>
</evidence>
<dbReference type="PANTHER" id="PTHR43483">
    <property type="entry name" value="MEMBRANE TRANSPORTER PROTEIN HI_0806-RELATED"/>
    <property type="match status" value="1"/>
</dbReference>
<feature type="transmembrane region" description="Helical" evidence="5">
    <location>
        <begin position="181"/>
        <end position="201"/>
    </location>
</feature>
<feature type="transmembrane region" description="Helical" evidence="5">
    <location>
        <begin position="47"/>
        <end position="65"/>
    </location>
</feature>
<sequence length="265" mass="28103">MLVPVVIYACLGAVAGILAGLLGVGGGIVIVPMLSVTFAMQNLPHELIMHLALGTSMASIIFTSFSSAMAHNGRQSVLWNLVKIITPSIILGTFFGSFIASKIPTRYLQLFFALFLLVVAFQMFFGKNPKANRQLPDSLGISLFGAVIGIISSLVGIGGGTVSVPFMVFHNVELRKAIGTSSAIGIPIAVAGAAGYLINGLSNPDLPEYSLGYIYLPALFGLVLFSSLTSPVGAKLTHSLPVHRIKKYFAFLLLVVSIKMFLETI</sequence>
<feature type="transmembrane region" description="Helical" evidence="5">
    <location>
        <begin position="77"/>
        <end position="100"/>
    </location>
</feature>
<keyword evidence="5" id="KW-1003">Cell membrane</keyword>
<evidence type="ECO:0000256" key="2">
    <source>
        <dbReference type="ARBA" id="ARBA00022692"/>
    </source>
</evidence>
<name>A0ABY5Y1J2_9BACT</name>
<keyword evidence="2 5" id="KW-0812">Transmembrane</keyword>
<evidence type="ECO:0000256" key="1">
    <source>
        <dbReference type="ARBA" id="ARBA00004141"/>
    </source>
</evidence>
<feature type="transmembrane region" description="Helical" evidence="5">
    <location>
        <begin position="6"/>
        <end position="35"/>
    </location>
</feature>
<evidence type="ECO:0000313" key="7">
    <source>
        <dbReference type="Proteomes" id="UP001058120"/>
    </source>
</evidence>
<dbReference type="Pfam" id="PF01925">
    <property type="entry name" value="TauE"/>
    <property type="match status" value="1"/>
</dbReference>
<gene>
    <name evidence="6" type="ORF">JBF11_01635</name>
</gene>
<dbReference type="PANTHER" id="PTHR43483:SF3">
    <property type="entry name" value="MEMBRANE TRANSPORTER PROTEIN HI_0806-RELATED"/>
    <property type="match status" value="1"/>
</dbReference>